<name>A0AAP0F2X6_9MAGN</name>
<protein>
    <submittedName>
        <fullName evidence="2">Uncharacterized protein</fullName>
    </submittedName>
</protein>
<dbReference type="Proteomes" id="UP001419268">
    <property type="component" value="Unassembled WGS sequence"/>
</dbReference>
<gene>
    <name evidence="2" type="ORF">Scep_021160</name>
</gene>
<proteinExistence type="predicted"/>
<keyword evidence="3" id="KW-1185">Reference proteome</keyword>
<reference evidence="2 3" key="1">
    <citation type="submission" date="2024-01" db="EMBL/GenBank/DDBJ databases">
        <title>Genome assemblies of Stephania.</title>
        <authorList>
            <person name="Yang L."/>
        </authorList>
    </citation>
    <scope>NUCLEOTIDE SEQUENCE [LARGE SCALE GENOMIC DNA]</scope>
    <source>
        <strain evidence="2">JXDWG</strain>
        <tissue evidence="2">Leaf</tissue>
    </source>
</reference>
<dbReference type="EMBL" id="JBBNAG010000009">
    <property type="protein sequence ID" value="KAK9104316.1"/>
    <property type="molecule type" value="Genomic_DNA"/>
</dbReference>
<dbReference type="AlphaFoldDB" id="A0AAP0F2X6"/>
<feature type="region of interest" description="Disordered" evidence="1">
    <location>
        <begin position="65"/>
        <end position="85"/>
    </location>
</feature>
<evidence type="ECO:0000313" key="2">
    <source>
        <dbReference type="EMBL" id="KAK9104316.1"/>
    </source>
</evidence>
<comment type="caution">
    <text evidence="2">The sequence shown here is derived from an EMBL/GenBank/DDBJ whole genome shotgun (WGS) entry which is preliminary data.</text>
</comment>
<sequence length="85" mass="10196">MDLEDHRWLLDIKENHAKDTANIWESVRRVGQRVIEGLLKRMKKHAWRDLWMCSECYVAALHLGRSSHKRDQKSGKPYNMHPEEE</sequence>
<accession>A0AAP0F2X6</accession>
<evidence type="ECO:0000256" key="1">
    <source>
        <dbReference type="SAM" id="MobiDB-lite"/>
    </source>
</evidence>
<evidence type="ECO:0000313" key="3">
    <source>
        <dbReference type="Proteomes" id="UP001419268"/>
    </source>
</evidence>
<organism evidence="2 3">
    <name type="scientific">Stephania cephalantha</name>
    <dbReference type="NCBI Taxonomy" id="152367"/>
    <lineage>
        <taxon>Eukaryota</taxon>
        <taxon>Viridiplantae</taxon>
        <taxon>Streptophyta</taxon>
        <taxon>Embryophyta</taxon>
        <taxon>Tracheophyta</taxon>
        <taxon>Spermatophyta</taxon>
        <taxon>Magnoliopsida</taxon>
        <taxon>Ranunculales</taxon>
        <taxon>Menispermaceae</taxon>
        <taxon>Menispermoideae</taxon>
        <taxon>Cissampelideae</taxon>
        <taxon>Stephania</taxon>
    </lineage>
</organism>